<dbReference type="PANTHER" id="PTHR12350:SF19">
    <property type="entry name" value="SET DOMAIN-CONTAINING PROTEIN"/>
    <property type="match status" value="1"/>
</dbReference>
<dbReference type="SUPFAM" id="SSF82199">
    <property type="entry name" value="SET domain"/>
    <property type="match status" value="1"/>
</dbReference>
<reference evidence="1 2" key="1">
    <citation type="journal article" date="2019" name="PLoS Genet.">
        <title>Convergent evolution of linked mating-type loci in basidiomycete fungi.</title>
        <authorList>
            <person name="Sun S."/>
            <person name="Coelho M.A."/>
            <person name="Heitman J."/>
            <person name="Nowrousian M."/>
        </authorList>
    </citation>
    <scope>NUCLEOTIDE SEQUENCE [LARGE SCALE GENOMIC DNA]</scope>
    <source>
        <strain evidence="1 2">CBS 4282</strain>
    </source>
</reference>
<accession>A0A7D8UZ94</accession>
<keyword evidence="2" id="KW-1185">Reference proteome</keyword>
<dbReference type="PANTHER" id="PTHR12350">
    <property type="entry name" value="HISTONE-LYSINE N-METHYLTRANSFERASE-RELATED"/>
    <property type="match status" value="1"/>
</dbReference>
<gene>
    <name evidence="1" type="ORF">VHUM_03693</name>
</gene>
<comment type="caution">
    <text evidence="1">The sequence shown here is derived from an EMBL/GenBank/DDBJ whole genome shotgun (WGS) entry which is preliminary data.</text>
</comment>
<dbReference type="EMBL" id="QKWK01000011">
    <property type="protein sequence ID" value="TXT05932.1"/>
    <property type="molecule type" value="Genomic_DNA"/>
</dbReference>
<dbReference type="Gene3D" id="2.170.270.10">
    <property type="entry name" value="SET domain"/>
    <property type="match status" value="1"/>
</dbReference>
<dbReference type="AlphaFoldDB" id="A0A7D8UZ94"/>
<name>A0A7D8UZ94_VANHU</name>
<dbReference type="InterPro" id="IPR053201">
    <property type="entry name" value="Flavunoidine_N-MTase"/>
</dbReference>
<evidence type="ECO:0000313" key="1">
    <source>
        <dbReference type="EMBL" id="TXT05932.1"/>
    </source>
</evidence>
<evidence type="ECO:0008006" key="3">
    <source>
        <dbReference type="Google" id="ProtNLM"/>
    </source>
</evidence>
<protein>
    <recommendedName>
        <fullName evidence="3">SET domain-containing protein</fullName>
    </recommendedName>
</protein>
<dbReference type="OrthoDB" id="5984008at2759"/>
<dbReference type="InterPro" id="IPR046341">
    <property type="entry name" value="SET_dom_sf"/>
</dbReference>
<proteinExistence type="predicted"/>
<organism evidence="1 2">
    <name type="scientific">Vanrija humicola</name>
    <name type="common">Yeast</name>
    <name type="synonym">Cryptococcus humicola</name>
    <dbReference type="NCBI Taxonomy" id="5417"/>
    <lineage>
        <taxon>Eukaryota</taxon>
        <taxon>Fungi</taxon>
        <taxon>Dikarya</taxon>
        <taxon>Basidiomycota</taxon>
        <taxon>Agaricomycotina</taxon>
        <taxon>Tremellomycetes</taxon>
        <taxon>Trichosporonales</taxon>
        <taxon>Trichosporonaceae</taxon>
        <taxon>Vanrija</taxon>
    </lineage>
</organism>
<evidence type="ECO:0000313" key="2">
    <source>
        <dbReference type="Proteomes" id="UP000473826"/>
    </source>
</evidence>
<dbReference type="Proteomes" id="UP000473826">
    <property type="component" value="Unassembled WGS sequence"/>
</dbReference>
<sequence>MTVTVTPVAPATAPVKAVVLAAPEAVTPYPKPYNNETYKPTHPGRFRVVFDQSAGAGESFSSKLVAERDYAPGETLALLDNKSAAPVKAYSSVQYGAGPNDHLELNSDLLFMNHSCAPTVEMVLPSRQPERWEVRVGPAGVKKGGDLTFFYPSTEWDMAQGFTCSCGAKTHTSQNCLGEINGAKYLTLEQLEERGLVNDHIRALKAGQ</sequence>